<comment type="similarity">
    <text evidence="3 11">Belongs to the peptidase M50B family.</text>
</comment>
<gene>
    <name evidence="13" type="primary">rseP</name>
    <name evidence="13" type="ORF">K5I21_09625</name>
    <name evidence="14" type="ORF">PM006_07645</name>
</gene>
<dbReference type="RefSeq" id="WP_009298143.1">
    <property type="nucleotide sequence ID" value="NZ_BAABZD010000004.1"/>
</dbReference>
<dbReference type="AlphaFoldDB" id="A0AAW5F428"/>
<dbReference type="Proteomes" id="UP001203136">
    <property type="component" value="Unassembled WGS sequence"/>
</dbReference>
<dbReference type="EC" id="3.4.24.-" evidence="11"/>
<keyword evidence="11" id="KW-0479">Metal-binding</keyword>
<dbReference type="GO" id="GO:0004222">
    <property type="term" value="F:metalloendopeptidase activity"/>
    <property type="evidence" value="ECO:0007669"/>
    <property type="project" value="InterPro"/>
</dbReference>
<accession>A0AAW5F428</accession>
<dbReference type="PROSITE" id="PS50106">
    <property type="entry name" value="PDZ"/>
    <property type="match status" value="1"/>
</dbReference>
<evidence type="ECO:0000256" key="8">
    <source>
        <dbReference type="ARBA" id="ARBA00022989"/>
    </source>
</evidence>
<evidence type="ECO:0000256" key="5">
    <source>
        <dbReference type="ARBA" id="ARBA00022692"/>
    </source>
</evidence>
<dbReference type="CDD" id="cd06163">
    <property type="entry name" value="S2P-M50_PDZ_RseP-like"/>
    <property type="match status" value="1"/>
</dbReference>
<dbReference type="GO" id="GO:0046872">
    <property type="term" value="F:metal ion binding"/>
    <property type="evidence" value="ECO:0007669"/>
    <property type="project" value="UniProtKB-KW"/>
</dbReference>
<proteinExistence type="inferred from homology"/>
<keyword evidence="10 11" id="KW-0472">Membrane</keyword>
<keyword evidence="7 11" id="KW-0862">Zinc</keyword>
<evidence type="ECO:0000256" key="4">
    <source>
        <dbReference type="ARBA" id="ARBA00022670"/>
    </source>
</evidence>
<dbReference type="PANTHER" id="PTHR42837">
    <property type="entry name" value="REGULATOR OF SIGMA-E PROTEASE RSEP"/>
    <property type="match status" value="1"/>
</dbReference>
<dbReference type="Pfam" id="PF02163">
    <property type="entry name" value="Peptidase_M50"/>
    <property type="match status" value="1"/>
</dbReference>
<keyword evidence="4" id="KW-0645">Protease</keyword>
<dbReference type="EMBL" id="JAINVB010000001">
    <property type="protein sequence ID" value="MCK0086124.1"/>
    <property type="molecule type" value="Genomic_DNA"/>
</dbReference>
<dbReference type="CDD" id="cd23081">
    <property type="entry name" value="cpPDZ_EcRseP-like"/>
    <property type="match status" value="1"/>
</dbReference>
<dbReference type="GO" id="GO:0016020">
    <property type="term" value="C:membrane"/>
    <property type="evidence" value="ECO:0007669"/>
    <property type="project" value="UniProtKB-SubCell"/>
</dbReference>
<reference evidence="14" key="2">
    <citation type="submission" date="2023-01" db="EMBL/GenBank/DDBJ databases">
        <title>Human gut microbiome strain richness.</title>
        <authorList>
            <person name="Chen-Liaw A."/>
        </authorList>
    </citation>
    <scope>NUCLEOTIDE SEQUENCE</scope>
    <source>
        <strain evidence="14">B1_m1001713B170214d0_201011</strain>
    </source>
</reference>
<evidence type="ECO:0000256" key="9">
    <source>
        <dbReference type="ARBA" id="ARBA00023049"/>
    </source>
</evidence>
<comment type="subcellular location">
    <subcellularLocation>
        <location evidence="2">Membrane</location>
        <topology evidence="2">Multi-pass membrane protein</topology>
    </subcellularLocation>
</comment>
<dbReference type="PANTHER" id="PTHR42837:SF2">
    <property type="entry name" value="MEMBRANE METALLOPROTEASE ARASP2, CHLOROPLASTIC-RELATED"/>
    <property type="match status" value="1"/>
</dbReference>
<comment type="cofactor">
    <cofactor evidence="1 11">
        <name>Zn(2+)</name>
        <dbReference type="ChEBI" id="CHEBI:29105"/>
    </cofactor>
</comment>
<evidence type="ECO:0000256" key="7">
    <source>
        <dbReference type="ARBA" id="ARBA00022833"/>
    </source>
</evidence>
<dbReference type="InterPro" id="IPR004387">
    <property type="entry name" value="Pept_M50_Zn"/>
</dbReference>
<dbReference type="InterPro" id="IPR001478">
    <property type="entry name" value="PDZ"/>
</dbReference>
<keyword evidence="9 11" id="KW-0482">Metalloprotease</keyword>
<dbReference type="InterPro" id="IPR041489">
    <property type="entry name" value="PDZ_6"/>
</dbReference>
<feature type="domain" description="PDZ" evidence="12">
    <location>
        <begin position="170"/>
        <end position="199"/>
    </location>
</feature>
<evidence type="ECO:0000256" key="2">
    <source>
        <dbReference type="ARBA" id="ARBA00004141"/>
    </source>
</evidence>
<dbReference type="Pfam" id="PF17820">
    <property type="entry name" value="PDZ_6"/>
    <property type="match status" value="1"/>
</dbReference>
<evidence type="ECO:0000259" key="12">
    <source>
        <dbReference type="PROSITE" id="PS50106"/>
    </source>
</evidence>
<keyword evidence="5 11" id="KW-0812">Transmembrane</keyword>
<dbReference type="GeneID" id="57970760"/>
<feature type="transmembrane region" description="Helical" evidence="11">
    <location>
        <begin position="138"/>
        <end position="163"/>
    </location>
</feature>
<dbReference type="NCBIfam" id="TIGR00054">
    <property type="entry name" value="RIP metalloprotease RseP"/>
    <property type="match status" value="1"/>
</dbReference>
<dbReference type="EMBL" id="JAQLGM010000014">
    <property type="protein sequence ID" value="MDB2000071.1"/>
    <property type="molecule type" value="Genomic_DNA"/>
</dbReference>
<evidence type="ECO:0000256" key="1">
    <source>
        <dbReference type="ARBA" id="ARBA00001947"/>
    </source>
</evidence>
<keyword evidence="6 11" id="KW-0378">Hydrolase</keyword>
<name>A0AAW5F428_CLOSY</name>
<evidence type="ECO:0000313" key="14">
    <source>
        <dbReference type="EMBL" id="MDB2000071.1"/>
    </source>
</evidence>
<dbReference type="GO" id="GO:0006508">
    <property type="term" value="P:proteolysis"/>
    <property type="evidence" value="ECO:0007669"/>
    <property type="project" value="UniProtKB-KW"/>
</dbReference>
<sequence length="393" mass="43299">MLSLLAAILVFGLIILFHEFGHFLLAKRGGICVVEFSLGMGPRLFSMVKGGTRYSLKLFPFGGSCMMLGEDEDLSDDDRDERAGKNIAGKAAYGEDEFKDTKAASHKEAEQTRSYAGVELAPGATGVTFNETSVWTRFLVIAAGPVFNFILAFVCAFFVISYVGYDPAEVYSVVEGYPAAEAGIEPGDVITQINGKNIKIYRDVLAYTSFHQGETLNLEYRRGNELHQAVIEPVYSAENGSYMMGISGGVYKKPESVFVTAKYSAYELRYWINLTFKSLGMIVKRQVKTDDIAGPVRIVSMIDSTVRESSEYGLMVVLVNLANMCVLLSANLGIMNLLPIPALDGGRLVFIILEALRGRPIDREKEGMIHMAGMAVLMVLMVFILFNDIRNML</sequence>
<dbReference type="Gene3D" id="2.30.42.10">
    <property type="match status" value="1"/>
</dbReference>
<dbReference type="SMART" id="SM00228">
    <property type="entry name" value="PDZ"/>
    <property type="match status" value="1"/>
</dbReference>
<evidence type="ECO:0000256" key="3">
    <source>
        <dbReference type="ARBA" id="ARBA00007931"/>
    </source>
</evidence>
<evidence type="ECO:0000256" key="10">
    <source>
        <dbReference type="ARBA" id="ARBA00023136"/>
    </source>
</evidence>
<protein>
    <recommendedName>
        <fullName evidence="11">Zinc metalloprotease</fullName>
        <ecNumber evidence="11">3.4.24.-</ecNumber>
    </recommendedName>
</protein>
<dbReference type="SUPFAM" id="SSF50156">
    <property type="entry name" value="PDZ domain-like"/>
    <property type="match status" value="1"/>
</dbReference>
<keyword evidence="8 11" id="KW-1133">Transmembrane helix</keyword>
<evidence type="ECO:0000313" key="15">
    <source>
        <dbReference type="Proteomes" id="UP001203136"/>
    </source>
</evidence>
<evidence type="ECO:0000256" key="6">
    <source>
        <dbReference type="ARBA" id="ARBA00022801"/>
    </source>
</evidence>
<dbReference type="InterPro" id="IPR008915">
    <property type="entry name" value="Peptidase_M50"/>
</dbReference>
<comment type="caution">
    <text evidence="13">The sequence shown here is derived from an EMBL/GenBank/DDBJ whole genome shotgun (WGS) entry which is preliminary data.</text>
</comment>
<evidence type="ECO:0000313" key="13">
    <source>
        <dbReference type="EMBL" id="MCK0086124.1"/>
    </source>
</evidence>
<organism evidence="13 15">
    <name type="scientific">Clostridium symbiosum</name>
    <name type="common">Bacteroides symbiosus</name>
    <dbReference type="NCBI Taxonomy" id="1512"/>
    <lineage>
        <taxon>Bacteria</taxon>
        <taxon>Bacillati</taxon>
        <taxon>Bacillota</taxon>
        <taxon>Clostridia</taxon>
        <taxon>Lachnospirales</taxon>
        <taxon>Lachnospiraceae</taxon>
        <taxon>Otoolea</taxon>
    </lineage>
</organism>
<dbReference type="InterPro" id="IPR036034">
    <property type="entry name" value="PDZ_sf"/>
</dbReference>
<evidence type="ECO:0000256" key="11">
    <source>
        <dbReference type="RuleBase" id="RU362031"/>
    </source>
</evidence>
<dbReference type="Proteomes" id="UP001300871">
    <property type="component" value="Unassembled WGS sequence"/>
</dbReference>
<reference evidence="13" key="1">
    <citation type="journal article" date="2022" name="Cell Host Microbe">
        <title>Colonization of the live biotherapeutic product VE303 and modulation of the microbiota and metabolites in healthy volunteers.</title>
        <authorList>
            <person name="Dsouza M."/>
            <person name="Menon R."/>
            <person name="Crossette E."/>
            <person name="Bhattarai S.K."/>
            <person name="Schneider J."/>
            <person name="Kim Y.G."/>
            <person name="Reddy S."/>
            <person name="Caballero S."/>
            <person name="Felix C."/>
            <person name="Cornacchione L."/>
            <person name="Hendrickson J."/>
            <person name="Watson A.R."/>
            <person name="Minot S.S."/>
            <person name="Greenfield N."/>
            <person name="Schopf L."/>
            <person name="Szabady R."/>
            <person name="Patarroyo J."/>
            <person name="Smith W."/>
            <person name="Harrison P."/>
            <person name="Kuijper E.J."/>
            <person name="Kelly C.P."/>
            <person name="Olle B."/>
            <person name="Bobilev D."/>
            <person name="Silber J.L."/>
            <person name="Bucci V."/>
            <person name="Roberts B."/>
            <person name="Faith J."/>
            <person name="Norman J.M."/>
        </authorList>
    </citation>
    <scope>NUCLEOTIDE SEQUENCE</scope>
    <source>
        <strain evidence="13">VE303-04</strain>
    </source>
</reference>
<feature type="transmembrane region" description="Helical" evidence="11">
    <location>
        <begin position="368"/>
        <end position="386"/>
    </location>
</feature>